<feature type="region of interest" description="Disordered" evidence="1">
    <location>
        <begin position="1"/>
        <end position="25"/>
    </location>
</feature>
<evidence type="ECO:0000256" key="1">
    <source>
        <dbReference type="SAM" id="MobiDB-lite"/>
    </source>
</evidence>
<dbReference type="eggNOG" id="ENOG50339KV">
    <property type="taxonomic scope" value="Bacteria"/>
</dbReference>
<dbReference type="Proteomes" id="UP000009881">
    <property type="component" value="Unassembled WGS sequence"/>
</dbReference>
<comment type="caution">
    <text evidence="3">The sequence shown here is derived from an EMBL/GenBank/DDBJ whole genome shotgun (WGS) entry which is preliminary data.</text>
</comment>
<dbReference type="OrthoDB" id="7366734at2"/>
<feature type="compositionally biased region" description="Polar residues" evidence="1">
    <location>
        <begin position="1"/>
        <end position="11"/>
    </location>
</feature>
<name>K9H3J9_9PROT</name>
<reference evidence="3 4" key="1">
    <citation type="journal article" date="2013" name="Genome Announc.">
        <title>Draft Genome Sequence of an Alphaproteobacterium, Caenispirillum salinarum AK4(T), Isolated from a Solar Saltern.</title>
        <authorList>
            <person name="Khatri I."/>
            <person name="Singh A."/>
            <person name="Korpole S."/>
            <person name="Pinnaka A.K."/>
            <person name="Subramanian S."/>
        </authorList>
    </citation>
    <scope>NUCLEOTIDE SEQUENCE [LARGE SCALE GENOMIC DNA]</scope>
    <source>
        <strain evidence="3 4">AK4</strain>
    </source>
</reference>
<protein>
    <submittedName>
        <fullName evidence="3">Uncharacterized protein</fullName>
    </submittedName>
</protein>
<evidence type="ECO:0000256" key="2">
    <source>
        <dbReference type="SAM" id="Phobius"/>
    </source>
</evidence>
<accession>K9H3J9</accession>
<keyword evidence="2" id="KW-1133">Transmembrane helix</keyword>
<sequence length="135" mass="14531">MTQAASTTTSGAEMEAGGAGPSEAFDAPELARLPPEFVRTLSAEQRALLREALPGRAWRRHPVDLRFSVPWFGRGLFMTLIAGTEKRSEDRRMADRARYPLHRVGNLLFLGGLAALLYALVVTGAVLADGIPLGG</sequence>
<keyword evidence="4" id="KW-1185">Reference proteome</keyword>
<evidence type="ECO:0000313" key="3">
    <source>
        <dbReference type="EMBL" id="EKV32117.1"/>
    </source>
</evidence>
<organism evidence="3 4">
    <name type="scientific">Caenispirillum salinarum AK4</name>
    <dbReference type="NCBI Taxonomy" id="1238182"/>
    <lineage>
        <taxon>Bacteria</taxon>
        <taxon>Pseudomonadati</taxon>
        <taxon>Pseudomonadota</taxon>
        <taxon>Alphaproteobacteria</taxon>
        <taxon>Rhodospirillales</taxon>
        <taxon>Novispirillaceae</taxon>
        <taxon>Caenispirillum</taxon>
    </lineage>
</organism>
<dbReference type="EMBL" id="ANHY01000004">
    <property type="protein sequence ID" value="EKV32117.1"/>
    <property type="molecule type" value="Genomic_DNA"/>
</dbReference>
<evidence type="ECO:0000313" key="4">
    <source>
        <dbReference type="Proteomes" id="UP000009881"/>
    </source>
</evidence>
<keyword evidence="2" id="KW-0812">Transmembrane</keyword>
<gene>
    <name evidence="3" type="ORF">C882_3181</name>
</gene>
<dbReference type="RefSeq" id="WP_009539378.1">
    <property type="nucleotide sequence ID" value="NZ_ANHY01000004.1"/>
</dbReference>
<proteinExistence type="predicted"/>
<feature type="transmembrane region" description="Helical" evidence="2">
    <location>
        <begin position="104"/>
        <end position="128"/>
    </location>
</feature>
<keyword evidence="2" id="KW-0472">Membrane</keyword>
<dbReference type="AlphaFoldDB" id="K9H3J9"/>